<feature type="compositionally biased region" description="Polar residues" evidence="2">
    <location>
        <begin position="269"/>
        <end position="280"/>
    </location>
</feature>
<name>E2B0A6_CAMFO</name>
<dbReference type="Proteomes" id="UP000000311">
    <property type="component" value="Unassembled WGS sequence"/>
</dbReference>
<feature type="region of interest" description="Disordered" evidence="2">
    <location>
        <begin position="239"/>
        <end position="309"/>
    </location>
</feature>
<evidence type="ECO:0000256" key="1">
    <source>
        <dbReference type="SAM" id="Coils"/>
    </source>
</evidence>
<reference evidence="3 4" key="1">
    <citation type="journal article" date="2010" name="Science">
        <title>Genomic comparison of the ants Camponotus floridanus and Harpegnathos saltator.</title>
        <authorList>
            <person name="Bonasio R."/>
            <person name="Zhang G."/>
            <person name="Ye C."/>
            <person name="Mutti N.S."/>
            <person name="Fang X."/>
            <person name="Qin N."/>
            <person name="Donahue G."/>
            <person name="Yang P."/>
            <person name="Li Q."/>
            <person name="Li C."/>
            <person name="Zhang P."/>
            <person name="Huang Z."/>
            <person name="Berger S.L."/>
            <person name="Reinberg D."/>
            <person name="Wang J."/>
            <person name="Liebig J."/>
        </authorList>
    </citation>
    <scope>NUCLEOTIDE SEQUENCE [LARGE SCALE GENOMIC DNA]</scope>
    <source>
        <strain evidence="4">C129</strain>
    </source>
</reference>
<keyword evidence="4" id="KW-1185">Reference proteome</keyword>
<feature type="compositionally biased region" description="Polar residues" evidence="2">
    <location>
        <begin position="178"/>
        <end position="191"/>
    </location>
</feature>
<evidence type="ECO:0000313" key="4">
    <source>
        <dbReference type="Proteomes" id="UP000000311"/>
    </source>
</evidence>
<feature type="compositionally biased region" description="Polar residues" evidence="2">
    <location>
        <begin position="240"/>
        <end position="260"/>
    </location>
</feature>
<keyword evidence="1" id="KW-0175">Coiled coil</keyword>
<evidence type="ECO:0000313" key="3">
    <source>
        <dbReference type="EMBL" id="EFN60886.1"/>
    </source>
</evidence>
<feature type="region of interest" description="Disordered" evidence="2">
    <location>
        <begin position="157"/>
        <end position="191"/>
    </location>
</feature>
<organism evidence="4">
    <name type="scientific">Camponotus floridanus</name>
    <name type="common">Florida carpenter ant</name>
    <dbReference type="NCBI Taxonomy" id="104421"/>
    <lineage>
        <taxon>Eukaryota</taxon>
        <taxon>Metazoa</taxon>
        <taxon>Ecdysozoa</taxon>
        <taxon>Arthropoda</taxon>
        <taxon>Hexapoda</taxon>
        <taxon>Insecta</taxon>
        <taxon>Pterygota</taxon>
        <taxon>Neoptera</taxon>
        <taxon>Endopterygota</taxon>
        <taxon>Hymenoptera</taxon>
        <taxon>Apocrita</taxon>
        <taxon>Aculeata</taxon>
        <taxon>Formicoidea</taxon>
        <taxon>Formicidae</taxon>
        <taxon>Formicinae</taxon>
        <taxon>Camponotus</taxon>
    </lineage>
</organism>
<sequence length="361" mass="39640">MDYLMIMHGVKKEDHLFMALVASILQNAAGVKQGCGITDDIMTVAEKEKMLKEQAQALQVKQQELAILQQNIESRNANADNGQIDTILIALQEQISALSSLPFQIENLNQRVAQLSTSNADLPPTQQTTYDHIPMTLIISAIQLSKTLEAENARKRITSSYKPNTSPRADFTKPPQPINQTPSNNPQQVLPRTSATPFIKPLIPGIPGPNFPAWKICRYCKAPRHLIDECRKLAYRRSVENNPSQSSTNNVQSNPGNAQSVPLKYNVIDRSSSEFTNTPKDGQDKLPPPPENTSTGSTLSIPDPHKPRGLESVAKISTSISSAEGATSLPEVLLRPAILIPLRCYSDRISISNFVTISDNS</sequence>
<dbReference type="EMBL" id="GL444487">
    <property type="protein sequence ID" value="EFN60886.1"/>
    <property type="molecule type" value="Genomic_DNA"/>
</dbReference>
<feature type="compositionally biased region" description="Polar residues" evidence="2">
    <location>
        <begin position="158"/>
        <end position="167"/>
    </location>
</feature>
<protein>
    <submittedName>
        <fullName evidence="3">Uncharacterized protein</fullName>
    </submittedName>
</protein>
<feature type="coiled-coil region" evidence="1">
    <location>
        <begin position="44"/>
        <end position="78"/>
    </location>
</feature>
<gene>
    <name evidence="3" type="ORF">EAG_09273</name>
</gene>
<evidence type="ECO:0000256" key="2">
    <source>
        <dbReference type="SAM" id="MobiDB-lite"/>
    </source>
</evidence>
<proteinExistence type="predicted"/>
<dbReference type="AlphaFoldDB" id="E2B0A6"/>
<dbReference type="InParanoid" id="E2B0A6"/>
<accession>E2B0A6</accession>